<accession>A0AAV4LBN9</accession>
<dbReference type="GO" id="GO:0006006">
    <property type="term" value="P:glucose metabolic process"/>
    <property type="evidence" value="ECO:0007669"/>
    <property type="project" value="TreeGrafter"/>
</dbReference>
<dbReference type="AlphaFoldDB" id="A0AAV4LBN9"/>
<sequence length="326" mass="37774">MATAYVENMTYLGEPAIRAGNERMEIILVPGWGSNLISIFHKEKNASLLRTPKSREEFWENPVLYGTPILFPPNRIGDGRFTFNGRTYHFDMNEKDKRNHLHGFLYREKWERVRAEVKNDRVVLETEIDSTVHPEIVRQFPHPFTVRMTYLLEGERIQQNATILNRDKEAFPWGLGYHTTFLFPEDACTFSLTAEKRWILNERLLPTGELEEIEDREQWQKGIRLKERALDDAFLSSASPRGRNEAVIANERLGLRITYWADENFKHWVVYNADGKQGFVCPEPYTWVTNAPHLDLPPSLTGLRVLAPGEQITIKTGISVSVDSRD</sequence>
<dbReference type="InterPro" id="IPR014718">
    <property type="entry name" value="GH-type_carb-bd"/>
</dbReference>
<dbReference type="EMBL" id="BOQE01000001">
    <property type="protein sequence ID" value="GIM45116.1"/>
    <property type="molecule type" value="Genomic_DNA"/>
</dbReference>
<dbReference type="Pfam" id="PF01263">
    <property type="entry name" value="Aldose_epim"/>
    <property type="match status" value="1"/>
</dbReference>
<gene>
    <name evidence="1" type="primary">galM</name>
    <name evidence="1" type="ORF">DNHGIG_06650</name>
</gene>
<dbReference type="GO" id="GO:0004034">
    <property type="term" value="F:aldose 1-epimerase activity"/>
    <property type="evidence" value="ECO:0007669"/>
    <property type="project" value="TreeGrafter"/>
</dbReference>
<dbReference type="PANTHER" id="PTHR10091">
    <property type="entry name" value="ALDOSE-1-EPIMERASE"/>
    <property type="match status" value="1"/>
</dbReference>
<dbReference type="GO" id="GO:0033499">
    <property type="term" value="P:galactose catabolic process via UDP-galactose, Leloir pathway"/>
    <property type="evidence" value="ECO:0007669"/>
    <property type="project" value="TreeGrafter"/>
</dbReference>
<evidence type="ECO:0000313" key="2">
    <source>
        <dbReference type="Proteomes" id="UP001057291"/>
    </source>
</evidence>
<dbReference type="InterPro" id="IPR008183">
    <property type="entry name" value="Aldose_1/G6P_1-epimerase"/>
</dbReference>
<dbReference type="Proteomes" id="UP001057291">
    <property type="component" value="Unassembled WGS sequence"/>
</dbReference>
<dbReference type="Gene3D" id="2.70.98.10">
    <property type="match status" value="1"/>
</dbReference>
<protein>
    <submittedName>
        <fullName evidence="1">Aldose 1-epimerase</fullName>
    </submittedName>
</protein>
<evidence type="ECO:0000313" key="1">
    <source>
        <dbReference type="EMBL" id="GIM45116.1"/>
    </source>
</evidence>
<dbReference type="GO" id="GO:0030246">
    <property type="term" value="F:carbohydrate binding"/>
    <property type="evidence" value="ECO:0007669"/>
    <property type="project" value="InterPro"/>
</dbReference>
<dbReference type="GO" id="GO:0005737">
    <property type="term" value="C:cytoplasm"/>
    <property type="evidence" value="ECO:0007669"/>
    <property type="project" value="TreeGrafter"/>
</dbReference>
<comment type="caution">
    <text evidence="1">The sequence shown here is derived from an EMBL/GenBank/DDBJ whole genome shotgun (WGS) entry which is preliminary data.</text>
</comment>
<dbReference type="InterPro" id="IPR011013">
    <property type="entry name" value="Gal_mutarotase_sf_dom"/>
</dbReference>
<dbReference type="PANTHER" id="PTHR10091:SF0">
    <property type="entry name" value="GALACTOSE MUTAROTASE"/>
    <property type="match status" value="1"/>
</dbReference>
<name>A0AAV4LBN9_9BACL</name>
<dbReference type="CDD" id="cd01081">
    <property type="entry name" value="Aldose_epim"/>
    <property type="match status" value="1"/>
</dbReference>
<dbReference type="RefSeq" id="WP_282198346.1">
    <property type="nucleotide sequence ID" value="NZ_BOQE01000001.1"/>
</dbReference>
<keyword evidence="2" id="KW-1185">Reference proteome</keyword>
<reference evidence="1" key="1">
    <citation type="journal article" date="2023" name="Int. J. Syst. Evol. Microbiol.">
        <title>Collibacillus ludicampi gen. nov., sp. nov., a new soil bacterium of the family Alicyclobacillaceae.</title>
        <authorList>
            <person name="Jojima T."/>
            <person name="Ioku Y."/>
            <person name="Fukuta Y."/>
            <person name="Shirasaka N."/>
            <person name="Matsumura Y."/>
            <person name="Mori M."/>
        </authorList>
    </citation>
    <scope>NUCLEOTIDE SEQUENCE</scope>
    <source>
        <strain evidence="1">TP075</strain>
    </source>
</reference>
<dbReference type="SUPFAM" id="SSF74650">
    <property type="entry name" value="Galactose mutarotase-like"/>
    <property type="match status" value="1"/>
</dbReference>
<proteinExistence type="predicted"/>
<organism evidence="1 2">
    <name type="scientific">Collibacillus ludicampi</name>
    <dbReference type="NCBI Taxonomy" id="2771369"/>
    <lineage>
        <taxon>Bacteria</taxon>
        <taxon>Bacillati</taxon>
        <taxon>Bacillota</taxon>
        <taxon>Bacilli</taxon>
        <taxon>Bacillales</taxon>
        <taxon>Alicyclobacillaceae</taxon>
        <taxon>Collibacillus</taxon>
    </lineage>
</organism>